<dbReference type="RefSeq" id="WP_190607072.1">
    <property type="nucleotide sequence ID" value="NZ_CP021056.1"/>
</dbReference>
<reference evidence="2" key="1">
    <citation type="submission" date="2017-04" db="EMBL/GenBank/DDBJ databases">
        <title>Genome deletions in a multicellular cyanobacterial endosymbiont for morphological adaptation in marine diatoms.</title>
        <authorList>
            <person name="Wang Y."/>
            <person name="Gao H."/>
            <person name="Li R."/>
            <person name="Xu X."/>
        </authorList>
    </citation>
    <scope>NUCLEOTIDE SEQUENCE</scope>
    <source>
        <strain evidence="2">FACHB 800</strain>
    </source>
</reference>
<feature type="domain" description="Type II secretion system protein GspE N-terminal" evidence="1">
    <location>
        <begin position="29"/>
        <end position="89"/>
    </location>
</feature>
<dbReference type="InterPro" id="IPR007831">
    <property type="entry name" value="T2SS_GspE_N"/>
</dbReference>
<dbReference type="KEGG" id="rsin:B6N60_04246"/>
<protein>
    <recommendedName>
        <fullName evidence="1">Type II secretion system protein GspE N-terminal domain-containing protein</fullName>
    </recommendedName>
</protein>
<dbReference type="Gene3D" id="3.30.450.90">
    <property type="match status" value="1"/>
</dbReference>
<organism evidence="2 3">
    <name type="scientific">Richelia sinica FACHB-800</name>
    <dbReference type="NCBI Taxonomy" id="1357546"/>
    <lineage>
        <taxon>Bacteria</taxon>
        <taxon>Bacillati</taxon>
        <taxon>Cyanobacteriota</taxon>
        <taxon>Cyanophyceae</taxon>
        <taxon>Nostocales</taxon>
        <taxon>Nostocaceae</taxon>
        <taxon>Richelia</taxon>
    </lineage>
</organism>
<sequence length="383" mass="43230">MLSSDGKPINQTVNNPSVTNTTGIQLELEAEQLQIFQLIDSLLSFEACLYHQILPLKLENQQLVLGMVDPQDREALDYVAQFLSYLQLTMVTEPITLETHQTLSSAYLNYKNTFTGTKIQLVSPPKVEPQAKTPSSLETQTEEINLAWNSETEDSSATDNMLTPLNLMLDGVMLDQVPNIAVEIPSEFTPVDQLATIPPKKILVELLGRVITAKIGRLYLERQPYEGKIFWTDNGVLQAQVEKIPLSVFQGVLNELKRFAALPMSKVTEPKQVEKECLYHQKPILLRLRVMSGDYGEEATIQVLKGSALKFYHQQQMGFLSRDTLETVQKLRCLLNELQERFLPDFELSPQQSEALASLNPLMENLDQQVRILLSNNSLPENS</sequence>
<keyword evidence="3" id="KW-1185">Reference proteome</keyword>
<dbReference type="AlphaFoldDB" id="A0A975Y6Q7"/>
<dbReference type="SUPFAM" id="SSF160246">
    <property type="entry name" value="EspE N-terminal domain-like"/>
    <property type="match status" value="1"/>
</dbReference>
<evidence type="ECO:0000313" key="2">
    <source>
        <dbReference type="EMBL" id="QXE25531.1"/>
    </source>
</evidence>
<evidence type="ECO:0000313" key="3">
    <source>
        <dbReference type="Proteomes" id="UP000683511"/>
    </source>
</evidence>
<dbReference type="Pfam" id="PF05157">
    <property type="entry name" value="MshEN"/>
    <property type="match status" value="1"/>
</dbReference>
<dbReference type="InterPro" id="IPR037257">
    <property type="entry name" value="T2SS_E_N_sf"/>
</dbReference>
<dbReference type="Gene3D" id="3.30.300.160">
    <property type="entry name" value="Type II secretion system, protein E, N-terminal domain"/>
    <property type="match status" value="1"/>
</dbReference>
<dbReference type="EMBL" id="CP021056">
    <property type="protein sequence ID" value="QXE25531.1"/>
    <property type="molecule type" value="Genomic_DNA"/>
</dbReference>
<name>A0A975Y6Q7_9NOST</name>
<accession>A0A975Y6Q7</accession>
<evidence type="ECO:0000259" key="1">
    <source>
        <dbReference type="Pfam" id="PF05157"/>
    </source>
</evidence>
<proteinExistence type="predicted"/>
<dbReference type="Proteomes" id="UP000683511">
    <property type="component" value="Chromosome"/>
</dbReference>
<gene>
    <name evidence="2" type="ORF">B6N60_04246</name>
</gene>